<dbReference type="FunFam" id="1.10.275.10:FF:000001">
    <property type="entry name" value="Fumarate hydratase, mitochondrial"/>
    <property type="match status" value="1"/>
</dbReference>
<dbReference type="Pfam" id="PF00732">
    <property type="entry name" value="GMC_oxred_N"/>
    <property type="match status" value="1"/>
</dbReference>
<evidence type="ECO:0000256" key="6">
    <source>
        <dbReference type="SAM" id="MobiDB-lite"/>
    </source>
</evidence>
<comment type="caution">
    <text evidence="8">The sequence shown here is derived from an EMBL/GenBank/DDBJ whole genome shotgun (WGS) entry which is preliminary data.</text>
</comment>
<dbReference type="InterPro" id="IPR036188">
    <property type="entry name" value="FAD/NAD-bd_sf"/>
</dbReference>
<dbReference type="InterPro" id="IPR007867">
    <property type="entry name" value="GMC_OxRtase_C"/>
</dbReference>
<dbReference type="Gene3D" id="1.10.40.30">
    <property type="entry name" value="Fumarase/aspartase (C-terminal domain)"/>
    <property type="match status" value="1"/>
</dbReference>
<dbReference type="Gene3D" id="1.20.200.10">
    <property type="entry name" value="Fumarase/aspartase (Central domain)"/>
    <property type="match status" value="1"/>
</dbReference>
<keyword evidence="4" id="KW-0816">Tricarboxylic acid cycle</keyword>
<evidence type="ECO:0000313" key="8">
    <source>
        <dbReference type="EMBL" id="CAI8017525.1"/>
    </source>
</evidence>
<keyword evidence="9" id="KW-1185">Reference proteome</keyword>
<dbReference type="PROSITE" id="PS00624">
    <property type="entry name" value="GMC_OXRED_2"/>
    <property type="match status" value="1"/>
</dbReference>
<sequence length="1129" mass="122068">MPKESNRVIFPTEGWTNSLEVEHVGADQFGNGLVYDTRLNGSPLVRLIYDARDMEITVRCLRCEQQSQAFGRFQAHPMIGIVSINATALLVPMNTPRIMRHLAQIHDETLDDIDDVDFYNYERVNYDYIIVGGGSAGCTLASRLTEDADVSVLLLEAGPDYPDFEQLPIDLKNGNNEEPIIIPRGKAMGGSSSINGQVLFRGVPEDYDNWAIWGNDEWSFTKVLPYFRRLENDLDFGGDDFHGNSGPIPVRRYKREEWLPVAEAFYDSCRELGFPEDPDQNHPDSNGVAARPLNNIDGVRMSTSLTYLSMSRHRLNLTVRGSVVVRRILFEGKKAIGVEAESNGESFTIFGDQIILSGGAIASPQILMLSGVGPADHLREMGIPLVHESPGVGENLRDHPAVFSLFRGVGDPPDLEAPSIQVGLRFSPPGTGTRGDIQLAPILMTSEHRPASVQIDSDDFHFGFSAALQNATTAGRLRLASDDPHVQPELFYDYLSDPVDRQRLRAAVRLGLEIAEQPGFREFVAERLSPTDQDLASEAALDQWLLRNAYTQHHSSGTCKMGPGSDLDAVVDQYCRVYGMENLRVVDASVMPDVIRANTNATTIMIAERVAEFIREGKGQPGDKIETQCAPVIPAPRIAEASRPSTVVESETKKDSEKMTTNSTRIERDSMGEMQVPADALYGASTMRAVLNFPISDLRFPRQFIRALGLIKMAAAQTYMDMGIMDRAIGDAIVAAAQEVIDGKHDDHFVLDIFQTGSGTSTNTNANEVIANRASQIMGGDLGSRLVHPNDNVNLGQSSNDVVPTAIHLAALLGFKEDLLPALERLRVALQAKSDEFWPIVKTGRTHLQDATPVRLGQEFSGYAGQASYSITRVKRAQDALAEVALGGTAVGTGVNTHPEFSARTCARLSEMTGVDIRETGNHFQAQASLDGIVEASGQLKTVAISLHKIANDIRFLGCGPRAGLGEINLPEVQPGSSIMPGKVNPVIAESVIQVAAHVVGNDATVALAGAGGYFELNTMMPVAAYNLLQSVALLAASARNFADQCVAGITATDTGPTMVERGLMLGTALAPSIGYDAAAGIAKKAAETGQTIRDVARLDTSLTEAELDALLNPEEMTKPSLVVRGGGG</sequence>
<dbReference type="GO" id="GO:0050660">
    <property type="term" value="F:flavin adenine dinucleotide binding"/>
    <property type="evidence" value="ECO:0007669"/>
    <property type="project" value="InterPro"/>
</dbReference>
<reference evidence="8" key="1">
    <citation type="submission" date="2023-03" db="EMBL/GenBank/DDBJ databases">
        <authorList>
            <person name="Steffen K."/>
            <person name="Cardenas P."/>
        </authorList>
    </citation>
    <scope>NUCLEOTIDE SEQUENCE</scope>
</reference>
<dbReference type="SUPFAM" id="SSF54373">
    <property type="entry name" value="FAD-linked reductases, C-terminal domain"/>
    <property type="match status" value="1"/>
</dbReference>
<protein>
    <recommendedName>
        <fullName evidence="2">fumarate hydratase</fullName>
        <ecNumber evidence="2">4.2.1.2</ecNumber>
    </recommendedName>
</protein>
<dbReference type="PRINTS" id="PR00149">
    <property type="entry name" value="FUMRATELYASE"/>
</dbReference>
<evidence type="ECO:0000256" key="4">
    <source>
        <dbReference type="ARBA" id="ARBA00022532"/>
    </source>
</evidence>
<evidence type="ECO:0000259" key="7">
    <source>
        <dbReference type="PROSITE" id="PS00624"/>
    </source>
</evidence>
<feature type="region of interest" description="Disordered" evidence="6">
    <location>
        <begin position="640"/>
        <end position="661"/>
    </location>
</feature>
<dbReference type="PANTHER" id="PTHR11444:SF22">
    <property type="entry name" value="FUMARATE HYDRATASE CLASS II"/>
    <property type="match status" value="1"/>
</dbReference>
<dbReference type="GO" id="GO:0006106">
    <property type="term" value="P:fumarate metabolic process"/>
    <property type="evidence" value="ECO:0007669"/>
    <property type="project" value="InterPro"/>
</dbReference>
<dbReference type="Gene3D" id="3.50.50.60">
    <property type="entry name" value="FAD/NAD(P)-binding domain"/>
    <property type="match status" value="1"/>
</dbReference>
<proteinExistence type="inferred from homology"/>
<dbReference type="NCBIfam" id="NF008909">
    <property type="entry name" value="PRK12273.1"/>
    <property type="match status" value="1"/>
</dbReference>
<dbReference type="Gene3D" id="1.10.275.10">
    <property type="entry name" value="Fumarase/aspartase (N-terminal domain)"/>
    <property type="match status" value="1"/>
</dbReference>
<dbReference type="EC" id="4.2.1.2" evidence="2"/>
<keyword evidence="5" id="KW-0456">Lyase</keyword>
<dbReference type="Pfam" id="PF10415">
    <property type="entry name" value="FumaraseC_C"/>
    <property type="match status" value="1"/>
</dbReference>
<dbReference type="SUPFAM" id="SSF48557">
    <property type="entry name" value="L-aspartase-like"/>
    <property type="match status" value="1"/>
</dbReference>
<evidence type="ECO:0000313" key="9">
    <source>
        <dbReference type="Proteomes" id="UP001174909"/>
    </source>
</evidence>
<dbReference type="AlphaFoldDB" id="A0AA35RTP1"/>
<dbReference type="Proteomes" id="UP001174909">
    <property type="component" value="Unassembled WGS sequence"/>
</dbReference>
<dbReference type="FunFam" id="1.20.200.10:FF:000001">
    <property type="entry name" value="Fumarate hydratase, mitochondrial"/>
    <property type="match status" value="1"/>
</dbReference>
<evidence type="ECO:0000256" key="3">
    <source>
        <dbReference type="ARBA" id="ARBA00022490"/>
    </source>
</evidence>
<dbReference type="InterPro" id="IPR020557">
    <property type="entry name" value="Fumarate_lyase_CS"/>
</dbReference>
<dbReference type="InterPro" id="IPR005677">
    <property type="entry name" value="Fum_hydII"/>
</dbReference>
<organism evidence="8 9">
    <name type="scientific">Geodia barretti</name>
    <name type="common">Barrett's horny sponge</name>
    <dbReference type="NCBI Taxonomy" id="519541"/>
    <lineage>
        <taxon>Eukaryota</taxon>
        <taxon>Metazoa</taxon>
        <taxon>Porifera</taxon>
        <taxon>Demospongiae</taxon>
        <taxon>Heteroscleromorpha</taxon>
        <taxon>Tetractinellida</taxon>
        <taxon>Astrophorina</taxon>
        <taxon>Geodiidae</taxon>
        <taxon>Geodia</taxon>
    </lineage>
</organism>
<feature type="domain" description="Glucose-methanol-choline oxidoreductase N-terminal" evidence="7">
    <location>
        <begin position="359"/>
        <end position="373"/>
    </location>
</feature>
<dbReference type="InterPro" id="IPR000172">
    <property type="entry name" value="GMC_OxRdtase_N"/>
</dbReference>
<dbReference type="InterPro" id="IPR024083">
    <property type="entry name" value="Fumarase/histidase_N"/>
</dbReference>
<dbReference type="Pfam" id="PF00206">
    <property type="entry name" value="Lyase_1"/>
    <property type="match status" value="1"/>
</dbReference>
<accession>A0AA35RTP1</accession>
<dbReference type="GO" id="GO:0004333">
    <property type="term" value="F:fumarate hydratase activity"/>
    <property type="evidence" value="ECO:0007669"/>
    <property type="project" value="UniProtKB-EC"/>
</dbReference>
<dbReference type="PRINTS" id="PR00145">
    <property type="entry name" value="ARGSUCLYASE"/>
</dbReference>
<dbReference type="HAMAP" id="MF_00743">
    <property type="entry name" value="FumaraseC"/>
    <property type="match status" value="1"/>
</dbReference>
<dbReference type="GO" id="GO:0006099">
    <property type="term" value="P:tricarboxylic acid cycle"/>
    <property type="evidence" value="ECO:0007669"/>
    <property type="project" value="UniProtKB-KW"/>
</dbReference>
<dbReference type="InterPro" id="IPR000362">
    <property type="entry name" value="Fumarate_lyase_fam"/>
</dbReference>
<dbReference type="CDD" id="cd01362">
    <property type="entry name" value="Fumarase_classII"/>
    <property type="match status" value="1"/>
</dbReference>
<dbReference type="Gene3D" id="3.30.410.40">
    <property type="match status" value="1"/>
</dbReference>
<dbReference type="PROSITE" id="PS00163">
    <property type="entry name" value="FUMARATE_LYASES"/>
    <property type="match status" value="1"/>
</dbReference>
<evidence type="ECO:0000256" key="2">
    <source>
        <dbReference type="ARBA" id="ARBA00012921"/>
    </source>
</evidence>
<dbReference type="FunFam" id="1.10.40.30:FF:000002">
    <property type="entry name" value="Fumarate hydratase class II"/>
    <property type="match status" value="1"/>
</dbReference>
<dbReference type="GO" id="GO:0016614">
    <property type="term" value="F:oxidoreductase activity, acting on CH-OH group of donors"/>
    <property type="evidence" value="ECO:0007669"/>
    <property type="project" value="InterPro"/>
</dbReference>
<comment type="similarity">
    <text evidence="1">Belongs to the class-II fumarase/aspartase family. Fumarase subfamily.</text>
</comment>
<dbReference type="PANTHER" id="PTHR11444">
    <property type="entry name" value="ASPARTATEAMMONIA/ARGININOSUCCINATE/ADENYLOSUCCINATE LYASE"/>
    <property type="match status" value="1"/>
</dbReference>
<dbReference type="InterPro" id="IPR018951">
    <property type="entry name" value="Fumarase_C_C"/>
</dbReference>
<dbReference type="InterPro" id="IPR008948">
    <property type="entry name" value="L-Aspartase-like"/>
</dbReference>
<dbReference type="InterPro" id="IPR022761">
    <property type="entry name" value="Fumarate_lyase_N"/>
</dbReference>
<gene>
    <name evidence="8" type="ORF">GBAR_LOCUS10636</name>
</gene>
<dbReference type="EMBL" id="CASHTH010001639">
    <property type="protein sequence ID" value="CAI8017525.1"/>
    <property type="molecule type" value="Genomic_DNA"/>
</dbReference>
<dbReference type="SUPFAM" id="SSF51905">
    <property type="entry name" value="FAD/NAD(P)-binding domain"/>
    <property type="match status" value="1"/>
</dbReference>
<evidence type="ECO:0000256" key="5">
    <source>
        <dbReference type="ARBA" id="ARBA00023239"/>
    </source>
</evidence>
<keyword evidence="3" id="KW-0963">Cytoplasm</keyword>
<name>A0AA35RTP1_GEOBA</name>
<dbReference type="Pfam" id="PF05199">
    <property type="entry name" value="GMC_oxred_C"/>
    <property type="match status" value="1"/>
</dbReference>
<evidence type="ECO:0000256" key="1">
    <source>
        <dbReference type="ARBA" id="ARBA00009084"/>
    </source>
</evidence>